<comment type="subcellular location">
    <subcellularLocation>
        <location evidence="1">Cell membrane</location>
        <topology evidence="1">Multi-pass membrane protein</topology>
    </subcellularLocation>
</comment>
<evidence type="ECO:0000256" key="3">
    <source>
        <dbReference type="ARBA" id="ARBA00022448"/>
    </source>
</evidence>
<evidence type="ECO:0000256" key="2">
    <source>
        <dbReference type="ARBA" id="ARBA00006175"/>
    </source>
</evidence>
<dbReference type="InterPro" id="IPR000425">
    <property type="entry name" value="MIP"/>
</dbReference>
<keyword evidence="5 8" id="KW-0812">Transmembrane</keyword>
<dbReference type="PRINTS" id="PR00783">
    <property type="entry name" value="MINTRINSICP"/>
</dbReference>
<evidence type="ECO:0000256" key="7">
    <source>
        <dbReference type="ARBA" id="ARBA00023136"/>
    </source>
</evidence>
<feature type="transmembrane region" description="Helical" evidence="9">
    <location>
        <begin position="149"/>
        <end position="171"/>
    </location>
</feature>
<feature type="transmembrane region" description="Helical" evidence="9">
    <location>
        <begin position="116"/>
        <end position="137"/>
    </location>
</feature>
<feature type="transmembrane region" description="Helical" evidence="9">
    <location>
        <begin position="191"/>
        <end position="212"/>
    </location>
</feature>
<dbReference type="PANTHER" id="PTHR19139:SF199">
    <property type="entry name" value="MIP17260P"/>
    <property type="match status" value="1"/>
</dbReference>
<sequence>MKKYISEIIGTFVLVFVGTAAVTIGQAKVLGIGLSFGLAVTIMAYSVGAISGGHFNPAVTFGMWINKRISGTDAIYYVISQFVGAVLASGVVKYLLGAMGASTSNLGQTDFAKISAVPALVTETLVTFLFVLVILLVTSKKFGNANFAGLIIGLTLGFMIIASLNLTGGSLNPARSFGPAILVGGTALAHYWVYVVAPLLGAAIAAYVAKFLGSEEN</sequence>
<evidence type="ECO:0000256" key="8">
    <source>
        <dbReference type="RuleBase" id="RU000477"/>
    </source>
</evidence>
<evidence type="ECO:0000313" key="10">
    <source>
        <dbReference type="EMBL" id="KRN93974.1"/>
    </source>
</evidence>
<keyword evidence="4" id="KW-1003">Cell membrane</keyword>
<keyword evidence="3 8" id="KW-0813">Transport</keyword>
<dbReference type="InterPro" id="IPR023271">
    <property type="entry name" value="Aquaporin-like"/>
</dbReference>
<feature type="transmembrane region" description="Helical" evidence="9">
    <location>
        <begin position="30"/>
        <end position="53"/>
    </location>
</feature>
<dbReference type="InterPro" id="IPR034294">
    <property type="entry name" value="Aquaporin_transptr"/>
</dbReference>
<feature type="transmembrane region" description="Helical" evidence="9">
    <location>
        <begin position="74"/>
        <end position="96"/>
    </location>
</feature>
<organism evidence="10 11">
    <name type="scientific">Pediococcus stilesii</name>
    <dbReference type="NCBI Taxonomy" id="331679"/>
    <lineage>
        <taxon>Bacteria</taxon>
        <taxon>Bacillati</taxon>
        <taxon>Bacillota</taxon>
        <taxon>Bacilli</taxon>
        <taxon>Lactobacillales</taxon>
        <taxon>Lactobacillaceae</taxon>
        <taxon>Pediococcus</taxon>
    </lineage>
</organism>
<comment type="similarity">
    <text evidence="2 8">Belongs to the MIP/aquaporin (TC 1.A.8) family.</text>
</comment>
<evidence type="ECO:0000256" key="4">
    <source>
        <dbReference type="ARBA" id="ARBA00022475"/>
    </source>
</evidence>
<dbReference type="AlphaFoldDB" id="A0A0R2L294"/>
<dbReference type="SUPFAM" id="SSF81338">
    <property type="entry name" value="Aquaporin-like"/>
    <property type="match status" value="1"/>
</dbReference>
<comment type="caution">
    <text evidence="10">The sequence shown here is derived from an EMBL/GenBank/DDBJ whole genome shotgun (WGS) entry which is preliminary data.</text>
</comment>
<dbReference type="Proteomes" id="UP000051859">
    <property type="component" value="Unassembled WGS sequence"/>
</dbReference>
<dbReference type="EMBL" id="JQBX01000009">
    <property type="protein sequence ID" value="KRN93974.1"/>
    <property type="molecule type" value="Genomic_DNA"/>
</dbReference>
<dbReference type="InterPro" id="IPR022357">
    <property type="entry name" value="MIP_CS"/>
</dbReference>
<protein>
    <submittedName>
        <fullName evidence="10">Glycerol uptake facilitator related permease (Major Intrinsic protein family)</fullName>
    </submittedName>
</protein>
<evidence type="ECO:0000256" key="5">
    <source>
        <dbReference type="ARBA" id="ARBA00022692"/>
    </source>
</evidence>
<keyword evidence="7 9" id="KW-0472">Membrane</keyword>
<evidence type="ECO:0000256" key="9">
    <source>
        <dbReference type="SAM" id="Phobius"/>
    </source>
</evidence>
<dbReference type="PANTHER" id="PTHR19139">
    <property type="entry name" value="AQUAPORIN TRANSPORTER"/>
    <property type="match status" value="1"/>
</dbReference>
<dbReference type="Pfam" id="PF00230">
    <property type="entry name" value="MIP"/>
    <property type="match status" value="1"/>
</dbReference>
<keyword evidence="6 9" id="KW-1133">Transmembrane helix</keyword>
<dbReference type="PATRIC" id="fig|331679.3.peg.1868"/>
<name>A0A0R2L294_9LACO</name>
<evidence type="ECO:0000256" key="6">
    <source>
        <dbReference type="ARBA" id="ARBA00022989"/>
    </source>
</evidence>
<evidence type="ECO:0000313" key="11">
    <source>
        <dbReference type="Proteomes" id="UP000051859"/>
    </source>
</evidence>
<reference evidence="10 11" key="1">
    <citation type="journal article" date="2015" name="Genome Announc.">
        <title>Expanding the biotechnology potential of lactobacilli through comparative genomics of 213 strains and associated genera.</title>
        <authorList>
            <person name="Sun Z."/>
            <person name="Harris H.M."/>
            <person name="McCann A."/>
            <person name="Guo C."/>
            <person name="Argimon S."/>
            <person name="Zhang W."/>
            <person name="Yang X."/>
            <person name="Jeffery I.B."/>
            <person name="Cooney J.C."/>
            <person name="Kagawa T.F."/>
            <person name="Liu W."/>
            <person name="Song Y."/>
            <person name="Salvetti E."/>
            <person name="Wrobel A."/>
            <person name="Rasinkangas P."/>
            <person name="Parkhill J."/>
            <person name="Rea M.C."/>
            <person name="O'Sullivan O."/>
            <person name="Ritari J."/>
            <person name="Douillard F.P."/>
            <person name="Paul Ross R."/>
            <person name="Yang R."/>
            <person name="Briner A.E."/>
            <person name="Felis G.E."/>
            <person name="de Vos W.M."/>
            <person name="Barrangou R."/>
            <person name="Klaenhammer T.R."/>
            <person name="Caufield P.W."/>
            <person name="Cui Y."/>
            <person name="Zhang H."/>
            <person name="O'Toole P.W."/>
        </authorList>
    </citation>
    <scope>NUCLEOTIDE SEQUENCE [LARGE SCALE GENOMIC DNA]</scope>
    <source>
        <strain evidence="10 11">DSM 18001</strain>
    </source>
</reference>
<dbReference type="STRING" id="331679.IV81_GL001832"/>
<keyword evidence="11" id="KW-1185">Reference proteome</keyword>
<dbReference type="GO" id="GO:0015250">
    <property type="term" value="F:water channel activity"/>
    <property type="evidence" value="ECO:0007669"/>
    <property type="project" value="TreeGrafter"/>
</dbReference>
<dbReference type="GO" id="GO:0005886">
    <property type="term" value="C:plasma membrane"/>
    <property type="evidence" value="ECO:0007669"/>
    <property type="project" value="UniProtKB-SubCell"/>
</dbReference>
<accession>A0A0R2L294</accession>
<dbReference type="RefSeq" id="WP_057802829.1">
    <property type="nucleotide sequence ID" value="NZ_JQBX01000009.1"/>
</dbReference>
<dbReference type="Gene3D" id="1.20.1080.10">
    <property type="entry name" value="Glycerol uptake facilitator protein"/>
    <property type="match status" value="1"/>
</dbReference>
<evidence type="ECO:0000256" key="1">
    <source>
        <dbReference type="ARBA" id="ARBA00004651"/>
    </source>
</evidence>
<dbReference type="PROSITE" id="PS00221">
    <property type="entry name" value="MIP"/>
    <property type="match status" value="1"/>
</dbReference>
<proteinExistence type="inferred from homology"/>
<gene>
    <name evidence="10" type="ORF">IV81_GL001832</name>
</gene>